<keyword evidence="3" id="KW-0560">Oxidoreductase</keyword>
<keyword evidence="6" id="KW-1185">Reference proteome</keyword>
<evidence type="ECO:0000313" key="5">
    <source>
        <dbReference type="EMBL" id="MDF3832008.1"/>
    </source>
</evidence>
<feature type="non-terminal residue" evidence="5">
    <location>
        <position position="1"/>
    </location>
</feature>
<proteinExistence type="predicted"/>
<gene>
    <name evidence="5" type="ORF">P3W85_03410</name>
</gene>
<dbReference type="InterPro" id="IPR036250">
    <property type="entry name" value="AcylCo_DH-like_C"/>
</dbReference>
<accession>A0ABT6AHD5</accession>
<dbReference type="PANTHER" id="PTHR43884:SF20">
    <property type="entry name" value="ACYL-COA DEHYDROGENASE FADE28"/>
    <property type="match status" value="1"/>
</dbReference>
<dbReference type="Proteomes" id="UP001216674">
    <property type="component" value="Unassembled WGS sequence"/>
</dbReference>
<evidence type="ECO:0000256" key="2">
    <source>
        <dbReference type="ARBA" id="ARBA00022827"/>
    </source>
</evidence>
<sequence>TVERTVMADARNAARVQLRNVRVAPDAVLGETGGGAAMLEHALDIGRAALASELVGIADEAFERTLQYLKERKQFGKIIGEFQALQHRAAHLFSEIEITRAAVLRSQQLLDDGPAQPVALVSAAKARAGSTAMLAVQEGVQMHGGIGMTDEFDIGFYMKRACAAQILLGDTHFHAQRWATLRGY</sequence>
<dbReference type="Gene3D" id="1.20.140.10">
    <property type="entry name" value="Butyryl-CoA Dehydrogenase, subunit A, domain 3"/>
    <property type="match status" value="1"/>
</dbReference>
<dbReference type="SUPFAM" id="SSF47203">
    <property type="entry name" value="Acyl-CoA dehydrogenase C-terminal domain-like"/>
    <property type="match status" value="1"/>
</dbReference>
<name>A0ABT6AHD5_9BURK</name>
<keyword evidence="1" id="KW-0285">Flavoprotein</keyword>
<protein>
    <submittedName>
        <fullName evidence="5">Acyl-CoA dehydrogenase</fullName>
    </submittedName>
</protein>
<dbReference type="EMBL" id="JARJLM010000054">
    <property type="protein sequence ID" value="MDF3832008.1"/>
    <property type="molecule type" value="Genomic_DNA"/>
</dbReference>
<dbReference type="PANTHER" id="PTHR43884">
    <property type="entry name" value="ACYL-COA DEHYDROGENASE"/>
    <property type="match status" value="1"/>
</dbReference>
<evidence type="ECO:0000256" key="1">
    <source>
        <dbReference type="ARBA" id="ARBA00022630"/>
    </source>
</evidence>
<evidence type="ECO:0000259" key="4">
    <source>
        <dbReference type="Pfam" id="PF00441"/>
    </source>
</evidence>
<dbReference type="CDD" id="cd00567">
    <property type="entry name" value="ACAD"/>
    <property type="match status" value="1"/>
</dbReference>
<evidence type="ECO:0000256" key="3">
    <source>
        <dbReference type="ARBA" id="ARBA00023002"/>
    </source>
</evidence>
<evidence type="ECO:0000313" key="6">
    <source>
        <dbReference type="Proteomes" id="UP001216674"/>
    </source>
</evidence>
<feature type="domain" description="Acyl-CoA dehydrogenase/oxidase C-terminal" evidence="4">
    <location>
        <begin position="33"/>
        <end position="174"/>
    </location>
</feature>
<dbReference type="Pfam" id="PF00441">
    <property type="entry name" value="Acyl-CoA_dh_1"/>
    <property type="match status" value="1"/>
</dbReference>
<comment type="caution">
    <text evidence="5">The sequence shown here is derived from an EMBL/GenBank/DDBJ whole genome shotgun (WGS) entry which is preliminary data.</text>
</comment>
<keyword evidence="2" id="KW-0274">FAD</keyword>
<organism evidence="5 6">
    <name type="scientific">Cupriavidus basilensis</name>
    <dbReference type="NCBI Taxonomy" id="68895"/>
    <lineage>
        <taxon>Bacteria</taxon>
        <taxon>Pseudomonadati</taxon>
        <taxon>Pseudomonadota</taxon>
        <taxon>Betaproteobacteria</taxon>
        <taxon>Burkholderiales</taxon>
        <taxon>Burkholderiaceae</taxon>
        <taxon>Cupriavidus</taxon>
    </lineage>
</organism>
<dbReference type="InterPro" id="IPR009075">
    <property type="entry name" value="AcylCo_DH/oxidase_C"/>
</dbReference>
<dbReference type="RefSeq" id="WP_276263731.1">
    <property type="nucleotide sequence ID" value="NZ_JARJLM010000054.1"/>
</dbReference>
<reference evidence="5 6" key="1">
    <citation type="submission" date="2023-03" db="EMBL/GenBank/DDBJ databases">
        <title>Draft assemblies of triclosan tolerant bacteria isolated from returned activated sludge.</title>
        <authorList>
            <person name="Van Hamelsveld S."/>
        </authorList>
    </citation>
    <scope>NUCLEOTIDE SEQUENCE [LARGE SCALE GENOMIC DNA]</scope>
    <source>
        <strain evidence="5 6">GW210010_S58</strain>
    </source>
</reference>